<feature type="compositionally biased region" description="Polar residues" evidence="1">
    <location>
        <begin position="29"/>
        <end position="48"/>
    </location>
</feature>
<name>A0A1B6MGT5_9HEMI</name>
<proteinExistence type="predicted"/>
<dbReference type="EMBL" id="GEBQ01004843">
    <property type="protein sequence ID" value="JAT35134.1"/>
    <property type="molecule type" value="Transcribed_RNA"/>
</dbReference>
<evidence type="ECO:0000313" key="2">
    <source>
        <dbReference type="EMBL" id="JAT35134.1"/>
    </source>
</evidence>
<feature type="compositionally biased region" description="Low complexity" evidence="1">
    <location>
        <begin position="52"/>
        <end position="66"/>
    </location>
</feature>
<dbReference type="AlphaFoldDB" id="A0A1B6MGT5"/>
<protein>
    <submittedName>
        <fullName evidence="2">Uncharacterized protein</fullName>
    </submittedName>
</protein>
<organism evidence="2">
    <name type="scientific">Graphocephala atropunctata</name>
    <dbReference type="NCBI Taxonomy" id="36148"/>
    <lineage>
        <taxon>Eukaryota</taxon>
        <taxon>Metazoa</taxon>
        <taxon>Ecdysozoa</taxon>
        <taxon>Arthropoda</taxon>
        <taxon>Hexapoda</taxon>
        <taxon>Insecta</taxon>
        <taxon>Pterygota</taxon>
        <taxon>Neoptera</taxon>
        <taxon>Paraneoptera</taxon>
        <taxon>Hemiptera</taxon>
        <taxon>Auchenorrhyncha</taxon>
        <taxon>Membracoidea</taxon>
        <taxon>Cicadellidae</taxon>
        <taxon>Cicadellinae</taxon>
        <taxon>Cicadellini</taxon>
        <taxon>Graphocephala</taxon>
    </lineage>
</organism>
<feature type="region of interest" description="Disordered" evidence="1">
    <location>
        <begin position="29"/>
        <end position="131"/>
    </location>
</feature>
<accession>A0A1B6MGT5</accession>
<feature type="non-terminal residue" evidence="2">
    <location>
        <position position="147"/>
    </location>
</feature>
<evidence type="ECO:0000256" key="1">
    <source>
        <dbReference type="SAM" id="MobiDB-lite"/>
    </source>
</evidence>
<sequence>MHNQGSFDTFNRDTNLKYIAQMFISLSQNSTNSRECTNSRESTATNSRESIDTTADPTSTSTSGSAEALTQQLPTTVEIYSVLADPAEPVGRGDPGHSHSSSAERATGRIRRRPQVDKGSTEDDSDSHCQAQKNQCTLSHVEIGVGL</sequence>
<gene>
    <name evidence="2" type="ORF">g.26295</name>
</gene>
<reference evidence="2" key="1">
    <citation type="submission" date="2015-11" db="EMBL/GenBank/DDBJ databases">
        <title>De novo transcriptome assembly of four potential Pierce s Disease insect vectors from Arizona vineyards.</title>
        <authorList>
            <person name="Tassone E.E."/>
        </authorList>
    </citation>
    <scope>NUCLEOTIDE SEQUENCE</scope>
</reference>